<keyword evidence="1" id="KW-0378">Hydrolase</keyword>
<feature type="compositionally biased region" description="Acidic residues" evidence="2">
    <location>
        <begin position="1"/>
        <end position="11"/>
    </location>
</feature>
<comment type="catalytic activity">
    <reaction evidence="1">
        <text>Thiol-dependent hydrolysis of ester, thioester, amide, peptide and isopeptide bonds formed by the C-terminal Gly of ubiquitin (a 76-residue protein attached to proteins as an intracellular targeting signal).</text>
        <dbReference type="EC" id="3.4.19.12"/>
    </reaction>
</comment>
<dbReference type="AlphaFoldDB" id="A0A7S4J8P6"/>
<accession>A0A7S4J8P6</accession>
<reference evidence="4" key="1">
    <citation type="submission" date="2021-01" db="EMBL/GenBank/DDBJ databases">
        <authorList>
            <person name="Corre E."/>
            <person name="Pelletier E."/>
            <person name="Niang G."/>
            <person name="Scheremetjew M."/>
            <person name="Finn R."/>
            <person name="Kale V."/>
            <person name="Holt S."/>
            <person name="Cochrane G."/>
            <person name="Meng A."/>
            <person name="Brown T."/>
            <person name="Cohen L."/>
        </authorList>
    </citation>
    <scope>NUCLEOTIDE SEQUENCE</scope>
    <source>
        <strain evidence="4">Isolate 1302-5</strain>
    </source>
</reference>
<dbReference type="PROSITE" id="PS00973">
    <property type="entry name" value="USP_2"/>
    <property type="match status" value="1"/>
</dbReference>
<feature type="compositionally biased region" description="Basic and acidic residues" evidence="2">
    <location>
        <begin position="131"/>
        <end position="151"/>
    </location>
</feature>
<dbReference type="EC" id="3.4.19.12" evidence="1"/>
<feature type="compositionally biased region" description="Acidic residues" evidence="2">
    <location>
        <begin position="163"/>
        <end position="201"/>
    </location>
</feature>
<dbReference type="PROSITE" id="PS50235">
    <property type="entry name" value="USP_3"/>
    <property type="match status" value="1"/>
</dbReference>
<dbReference type="GO" id="GO:0005829">
    <property type="term" value="C:cytosol"/>
    <property type="evidence" value="ECO:0007669"/>
    <property type="project" value="TreeGrafter"/>
</dbReference>
<dbReference type="SUPFAM" id="SSF54001">
    <property type="entry name" value="Cysteine proteinases"/>
    <property type="match status" value="1"/>
</dbReference>
<comment type="similarity">
    <text evidence="1">Belongs to the peptidase C19 family.</text>
</comment>
<feature type="region of interest" description="Disordered" evidence="2">
    <location>
        <begin position="682"/>
        <end position="703"/>
    </location>
</feature>
<feature type="compositionally biased region" description="Basic and acidic residues" evidence="2">
    <location>
        <begin position="60"/>
        <end position="73"/>
    </location>
</feature>
<feature type="compositionally biased region" description="Basic and acidic residues" evidence="2">
    <location>
        <begin position="352"/>
        <end position="365"/>
    </location>
</feature>
<name>A0A7S4J8P6_9STRA</name>
<dbReference type="Gene3D" id="3.90.70.10">
    <property type="entry name" value="Cysteine proteinases"/>
    <property type="match status" value="1"/>
</dbReference>
<evidence type="ECO:0000313" key="4">
    <source>
        <dbReference type="EMBL" id="CAE2255955.1"/>
    </source>
</evidence>
<gene>
    <name evidence="4" type="ORF">OAUR00152_LOCUS24029</name>
</gene>
<feature type="compositionally biased region" description="Low complexity" evidence="2">
    <location>
        <begin position="258"/>
        <end position="305"/>
    </location>
</feature>
<proteinExistence type="inferred from homology"/>
<dbReference type="CDD" id="cd02257">
    <property type="entry name" value="Peptidase_C19"/>
    <property type="match status" value="1"/>
</dbReference>
<keyword evidence="1" id="KW-0645">Protease</keyword>
<dbReference type="GO" id="GO:0005634">
    <property type="term" value="C:nucleus"/>
    <property type="evidence" value="ECO:0007669"/>
    <property type="project" value="TreeGrafter"/>
</dbReference>
<evidence type="ECO:0000256" key="1">
    <source>
        <dbReference type="RuleBase" id="RU366025"/>
    </source>
</evidence>
<dbReference type="GO" id="GO:0006508">
    <property type="term" value="P:proteolysis"/>
    <property type="evidence" value="ECO:0007669"/>
    <property type="project" value="UniProtKB-KW"/>
</dbReference>
<protein>
    <recommendedName>
        <fullName evidence="1">Ubiquitin carboxyl-terminal hydrolase</fullName>
        <ecNumber evidence="1">3.4.19.12</ecNumber>
    </recommendedName>
</protein>
<dbReference type="InterPro" id="IPR050164">
    <property type="entry name" value="Peptidase_C19"/>
</dbReference>
<evidence type="ECO:0000259" key="3">
    <source>
        <dbReference type="PROSITE" id="PS50235"/>
    </source>
</evidence>
<dbReference type="Pfam" id="PF00443">
    <property type="entry name" value="UCH"/>
    <property type="match status" value="1"/>
</dbReference>
<feature type="region of interest" description="Disordered" evidence="2">
    <location>
        <begin position="619"/>
        <end position="667"/>
    </location>
</feature>
<dbReference type="InterPro" id="IPR038765">
    <property type="entry name" value="Papain-like_cys_pep_sf"/>
</dbReference>
<dbReference type="InterPro" id="IPR028889">
    <property type="entry name" value="USP"/>
</dbReference>
<feature type="compositionally biased region" description="Basic and acidic residues" evidence="2">
    <location>
        <begin position="626"/>
        <end position="658"/>
    </location>
</feature>
<feature type="domain" description="USP" evidence="3">
    <location>
        <begin position="369"/>
        <end position="784"/>
    </location>
</feature>
<feature type="region of interest" description="Disordered" evidence="2">
    <location>
        <begin position="1"/>
        <end position="367"/>
    </location>
</feature>
<dbReference type="PANTHER" id="PTHR24006">
    <property type="entry name" value="UBIQUITIN CARBOXYL-TERMINAL HYDROLASE"/>
    <property type="match status" value="1"/>
</dbReference>
<dbReference type="InterPro" id="IPR001394">
    <property type="entry name" value="Peptidase_C19_UCH"/>
</dbReference>
<dbReference type="PROSITE" id="PS00972">
    <property type="entry name" value="USP_1"/>
    <property type="match status" value="1"/>
</dbReference>
<dbReference type="GO" id="GO:0016579">
    <property type="term" value="P:protein deubiquitination"/>
    <property type="evidence" value="ECO:0007669"/>
    <property type="project" value="InterPro"/>
</dbReference>
<dbReference type="GO" id="GO:0004843">
    <property type="term" value="F:cysteine-type deubiquitinase activity"/>
    <property type="evidence" value="ECO:0007669"/>
    <property type="project" value="UniProtKB-UniRule"/>
</dbReference>
<keyword evidence="1" id="KW-0788">Thiol protease</keyword>
<organism evidence="4">
    <name type="scientific">Odontella aurita</name>
    <dbReference type="NCBI Taxonomy" id="265563"/>
    <lineage>
        <taxon>Eukaryota</taxon>
        <taxon>Sar</taxon>
        <taxon>Stramenopiles</taxon>
        <taxon>Ochrophyta</taxon>
        <taxon>Bacillariophyta</taxon>
        <taxon>Mediophyceae</taxon>
        <taxon>Biddulphiophycidae</taxon>
        <taxon>Eupodiscales</taxon>
        <taxon>Odontellaceae</taxon>
        <taxon>Odontella</taxon>
    </lineage>
</organism>
<dbReference type="InterPro" id="IPR018200">
    <property type="entry name" value="USP_CS"/>
</dbReference>
<evidence type="ECO:0000256" key="2">
    <source>
        <dbReference type="SAM" id="MobiDB-lite"/>
    </source>
</evidence>
<feature type="compositionally biased region" description="Polar residues" evidence="2">
    <location>
        <begin position="682"/>
        <end position="697"/>
    </location>
</feature>
<sequence>MEDSNNDDDDEGVKPAMTVVTDRAVTERALFLQREESNMSAAPSVAVTDEESATGAEVETPTREDRDDDDKTSSARGAKKGSSKAGNKGGIMSFFAASTKGSSSQVKSKKTKGSPPAGGANRATTKTTSPKKAETTPRTPEKAERSKKKDTWGASLSQRAKDPEEEGATVDDDVMDVDAVEEETPADDDVPDAEAEDVEVEMEVRTPTKKRRPRSDTIADGPLDEMEREARALSPKRASSDKKRRRIGVSRIQNRAEQPQQQRRQQGSPSSPPSTTSQYFSLGSAAKVPASSAAGSSADAALGPPSKSPTARRLATTPVSKTKRKSSPVKQTASASASAPPLNPYNKIAPKKSSEDSKPRNRSDDNVAVGLRNLGNTCYLNASVQMLLGLPGFVEELDRTRSRIAEAAVAAKGGQDGEEKKEEEKSVVPLTEALLEVARSLRILPDTAPSDDDDQQKKVADPTVLKRAIDALTSKFTGYEQRDAHEFVSDLIDALHDELSAAENAIGGDDEVKNVLPTDEYFRLNVKVCLTCDSCGYTRSKEELYRHLSLDVGDEHATNWTVEAGLRMFFRPERREIKCEKCEDGTSATQKMEILSRPKALLLHLKRFVLTQNFVSPPPSTKSVAAKKDADAEVDKDKDGGSKENKEADEAAGEKEPETAAPPPVMEMTFRKNKARVSLHETVSTDDVSASAPSASRGTAKAAASRRYGLRGVVHHIGGTASSGHYTADSVRTDGAGLLVAGGEGERRRWVDFDDRVTTPTTREKVLGNERNQRNAYMMLYELGC</sequence>
<dbReference type="EMBL" id="HBKQ01035012">
    <property type="protein sequence ID" value="CAE2255955.1"/>
    <property type="molecule type" value="Transcribed_RNA"/>
</dbReference>
<keyword evidence="1" id="KW-0833">Ubl conjugation pathway</keyword>